<evidence type="ECO:0000313" key="2">
    <source>
        <dbReference type="EMBL" id="MFD0281768.1"/>
    </source>
</evidence>
<keyword evidence="1" id="KW-0732">Signal</keyword>
<reference evidence="3" key="1">
    <citation type="journal article" date="2019" name="Int. J. Syst. Evol. Microbiol.">
        <title>The Global Catalogue of Microorganisms (GCM) 10K type strain sequencing project: providing services to taxonomists for standard genome sequencing and annotation.</title>
        <authorList>
            <consortium name="The Broad Institute Genomics Platform"/>
            <consortium name="The Broad Institute Genome Sequencing Center for Infectious Disease"/>
            <person name="Wu L."/>
            <person name="Ma J."/>
        </authorList>
    </citation>
    <scope>NUCLEOTIDE SEQUENCE [LARGE SCALE GENOMIC DNA]</scope>
    <source>
        <strain evidence="3">CGMCC 4.7198</strain>
    </source>
</reference>
<evidence type="ECO:0000313" key="3">
    <source>
        <dbReference type="Proteomes" id="UP001596957"/>
    </source>
</evidence>
<protein>
    <submittedName>
        <fullName evidence="2">Uncharacterized protein</fullName>
    </submittedName>
</protein>
<proteinExistence type="predicted"/>
<feature type="chain" id="PRO_5045929026" evidence="1">
    <location>
        <begin position="32"/>
        <end position="135"/>
    </location>
</feature>
<name>A0ABW2VB67_9ACTN</name>
<dbReference type="Proteomes" id="UP001596957">
    <property type="component" value="Unassembled WGS sequence"/>
</dbReference>
<dbReference type="EMBL" id="JBHTEC010000001">
    <property type="protein sequence ID" value="MFD0281768.1"/>
    <property type="molecule type" value="Genomic_DNA"/>
</dbReference>
<keyword evidence="3" id="KW-1185">Reference proteome</keyword>
<feature type="signal peptide" evidence="1">
    <location>
        <begin position="1"/>
        <end position="31"/>
    </location>
</feature>
<sequence length="135" mass="14160">MKSRFRLSAAVAAVSLAAAGAVGVSTTPAAAASATCFGYTGNLNAYGADYVAWQYGPSECFGVAPSGTIWHTWSGAGSWKEMPGDGRASRFIGYFENSAGKAVKVVTEAGNYYCNYDDYATNTWGGWYGTSTDHC</sequence>
<gene>
    <name evidence="2" type="ORF">ACFQZP_08765</name>
</gene>
<evidence type="ECO:0000256" key="1">
    <source>
        <dbReference type="SAM" id="SignalP"/>
    </source>
</evidence>
<accession>A0ABW2VB67</accession>
<organism evidence="2 3">
    <name type="scientific">Streptomyces lutosisoli</name>
    <dbReference type="NCBI Taxonomy" id="2665721"/>
    <lineage>
        <taxon>Bacteria</taxon>
        <taxon>Bacillati</taxon>
        <taxon>Actinomycetota</taxon>
        <taxon>Actinomycetes</taxon>
        <taxon>Kitasatosporales</taxon>
        <taxon>Streptomycetaceae</taxon>
        <taxon>Streptomyces</taxon>
    </lineage>
</organism>
<comment type="caution">
    <text evidence="2">The sequence shown here is derived from an EMBL/GenBank/DDBJ whole genome shotgun (WGS) entry which is preliminary data.</text>
</comment>
<dbReference type="RefSeq" id="WP_381258332.1">
    <property type="nucleotide sequence ID" value="NZ_JBHTBI010000024.1"/>
</dbReference>